<keyword evidence="1" id="KW-0812">Transmembrane</keyword>
<name>A0A0W8G7D4_9ZZZZ</name>
<dbReference type="AlphaFoldDB" id="A0A0W8G7D4"/>
<feature type="transmembrane region" description="Helical" evidence="1">
    <location>
        <begin position="25"/>
        <end position="42"/>
    </location>
</feature>
<comment type="caution">
    <text evidence="2">The sequence shown here is derived from an EMBL/GenBank/DDBJ whole genome shotgun (WGS) entry which is preliminary data.</text>
</comment>
<proteinExistence type="predicted"/>
<reference evidence="2" key="1">
    <citation type="journal article" date="2015" name="Proc. Natl. Acad. Sci. U.S.A.">
        <title>Networks of energetic and metabolic interactions define dynamics in microbial communities.</title>
        <authorList>
            <person name="Embree M."/>
            <person name="Liu J.K."/>
            <person name="Al-Bassam M.M."/>
            <person name="Zengler K."/>
        </authorList>
    </citation>
    <scope>NUCLEOTIDE SEQUENCE</scope>
</reference>
<organism evidence="2">
    <name type="scientific">hydrocarbon metagenome</name>
    <dbReference type="NCBI Taxonomy" id="938273"/>
    <lineage>
        <taxon>unclassified sequences</taxon>
        <taxon>metagenomes</taxon>
        <taxon>ecological metagenomes</taxon>
    </lineage>
</organism>
<keyword evidence="1" id="KW-1133">Transmembrane helix</keyword>
<evidence type="ECO:0000313" key="2">
    <source>
        <dbReference type="EMBL" id="KUG29055.1"/>
    </source>
</evidence>
<sequence length="66" mass="7188">MKMVIAAMLLFVAFMVCYEKEMFVLSYTSFGLSLVLWGLAIYRGHKTAAAPDDGPACGPPREKDAG</sequence>
<dbReference type="EMBL" id="LNQE01000138">
    <property type="protein sequence ID" value="KUG29055.1"/>
    <property type="molecule type" value="Genomic_DNA"/>
</dbReference>
<accession>A0A0W8G7D4</accession>
<gene>
    <name evidence="2" type="ORF">ASZ90_001068</name>
</gene>
<keyword evidence="1" id="KW-0472">Membrane</keyword>
<protein>
    <submittedName>
        <fullName evidence="2">Uncharacterized protein</fullName>
    </submittedName>
</protein>
<evidence type="ECO:0000256" key="1">
    <source>
        <dbReference type="SAM" id="Phobius"/>
    </source>
</evidence>